<comment type="caution">
    <text evidence="2">The sequence shown here is derived from an EMBL/GenBank/DDBJ whole genome shotgun (WGS) entry which is preliminary data.</text>
</comment>
<keyword evidence="3" id="KW-1185">Reference proteome</keyword>
<name>A0ABT5UJP1_9GAMM</name>
<accession>A0ABT5UJP1</accession>
<evidence type="ECO:0000313" key="2">
    <source>
        <dbReference type="EMBL" id="MDE1465254.1"/>
    </source>
</evidence>
<evidence type="ECO:0000313" key="3">
    <source>
        <dbReference type="Proteomes" id="UP001528823"/>
    </source>
</evidence>
<protein>
    <submittedName>
        <fullName evidence="2">PilZ domain-containing protein</fullName>
    </submittedName>
</protein>
<dbReference type="SUPFAM" id="SSF141371">
    <property type="entry name" value="PilZ domain-like"/>
    <property type="match status" value="1"/>
</dbReference>
<dbReference type="Gene3D" id="2.40.10.220">
    <property type="entry name" value="predicted glycosyltransferase like domains"/>
    <property type="match status" value="1"/>
</dbReference>
<dbReference type="Pfam" id="PF07238">
    <property type="entry name" value="PilZ"/>
    <property type="match status" value="1"/>
</dbReference>
<evidence type="ECO:0000259" key="1">
    <source>
        <dbReference type="Pfam" id="PF07238"/>
    </source>
</evidence>
<organism evidence="2 3">
    <name type="scientific">Spartinivicinus poritis</name>
    <dbReference type="NCBI Taxonomy" id="2994640"/>
    <lineage>
        <taxon>Bacteria</taxon>
        <taxon>Pseudomonadati</taxon>
        <taxon>Pseudomonadota</taxon>
        <taxon>Gammaproteobacteria</taxon>
        <taxon>Oceanospirillales</taxon>
        <taxon>Zooshikellaceae</taxon>
        <taxon>Spartinivicinus</taxon>
    </lineage>
</organism>
<dbReference type="RefSeq" id="WP_274691565.1">
    <property type="nucleotide sequence ID" value="NZ_JAPMOU010000057.1"/>
</dbReference>
<dbReference type="EMBL" id="JAPMOU010000057">
    <property type="protein sequence ID" value="MDE1465254.1"/>
    <property type="molecule type" value="Genomic_DNA"/>
</dbReference>
<dbReference type="Proteomes" id="UP001528823">
    <property type="component" value="Unassembled WGS sequence"/>
</dbReference>
<gene>
    <name evidence="2" type="ORF">ORQ98_25140</name>
</gene>
<proteinExistence type="predicted"/>
<sequence>MQNLKHKESRQFSRKSIKWPAIIKHSGNIFRVTTLNISEAGVLVESPIKLRIGQQVSLMIKGHHNGDKMTIYAKSQIKHVVVKLYNFQLGIEFIEMSKAARTFIAKFIEGL</sequence>
<feature type="domain" description="PilZ" evidence="1">
    <location>
        <begin position="9"/>
        <end position="109"/>
    </location>
</feature>
<reference evidence="2 3" key="1">
    <citation type="submission" date="2022-11" db="EMBL/GenBank/DDBJ databases">
        <title>Spartinivicinus poritis sp. nov., isolated from scleractinian coral Porites lutea.</title>
        <authorList>
            <person name="Zhang G."/>
            <person name="Cai L."/>
            <person name="Wei Q."/>
        </authorList>
    </citation>
    <scope>NUCLEOTIDE SEQUENCE [LARGE SCALE GENOMIC DNA]</scope>
    <source>
        <strain evidence="2 3">A2-2</strain>
    </source>
</reference>
<dbReference type="InterPro" id="IPR009875">
    <property type="entry name" value="PilZ_domain"/>
</dbReference>